<reference evidence="4 5" key="1">
    <citation type="submission" date="2014-04" db="EMBL/GenBank/DDBJ databases">
        <authorList>
            <consortium name="DOE Joint Genome Institute"/>
            <person name="Kuo A."/>
            <person name="Zuccaro A."/>
            <person name="Kohler A."/>
            <person name="Nagy L.G."/>
            <person name="Floudas D."/>
            <person name="Copeland A."/>
            <person name="Barry K.W."/>
            <person name="Cichocki N."/>
            <person name="Veneault-Fourrey C."/>
            <person name="LaButti K."/>
            <person name="Lindquist E.A."/>
            <person name="Lipzen A."/>
            <person name="Lundell T."/>
            <person name="Morin E."/>
            <person name="Murat C."/>
            <person name="Sun H."/>
            <person name="Tunlid A."/>
            <person name="Henrissat B."/>
            <person name="Grigoriev I.V."/>
            <person name="Hibbett D.S."/>
            <person name="Martin F."/>
            <person name="Nordberg H.P."/>
            <person name="Cantor M.N."/>
            <person name="Hua S.X."/>
        </authorList>
    </citation>
    <scope>NUCLEOTIDE SEQUENCE [LARGE SCALE GENOMIC DNA]</scope>
    <source>
        <strain evidence="4 5">MAFF 305830</strain>
    </source>
</reference>
<dbReference type="PANTHER" id="PTHR21712:SF29">
    <property type="entry name" value="PRE-RRNA-PROCESSING PROTEIN FHL1"/>
    <property type="match status" value="1"/>
</dbReference>
<organism evidence="4 5">
    <name type="scientific">Serendipita vermifera MAFF 305830</name>
    <dbReference type="NCBI Taxonomy" id="933852"/>
    <lineage>
        <taxon>Eukaryota</taxon>
        <taxon>Fungi</taxon>
        <taxon>Dikarya</taxon>
        <taxon>Basidiomycota</taxon>
        <taxon>Agaricomycotina</taxon>
        <taxon>Agaricomycetes</taxon>
        <taxon>Sebacinales</taxon>
        <taxon>Serendipitaceae</taxon>
        <taxon>Serendipita</taxon>
    </lineage>
</organism>
<feature type="domain" description="FHA" evidence="3">
    <location>
        <begin position="151"/>
        <end position="208"/>
    </location>
</feature>
<dbReference type="GO" id="GO:0005634">
    <property type="term" value="C:nucleus"/>
    <property type="evidence" value="ECO:0007669"/>
    <property type="project" value="UniProtKB-ARBA"/>
</dbReference>
<dbReference type="Proteomes" id="UP000054097">
    <property type="component" value="Unassembled WGS sequence"/>
</dbReference>
<dbReference type="Gene3D" id="2.60.200.20">
    <property type="match status" value="1"/>
</dbReference>
<dbReference type="SMART" id="SM00240">
    <property type="entry name" value="FHA"/>
    <property type="match status" value="1"/>
</dbReference>
<dbReference type="PANTHER" id="PTHR21712">
    <property type="entry name" value="PRE-RRNA-PROCESSING PROTEIN FHL1"/>
    <property type="match status" value="1"/>
</dbReference>
<dbReference type="STRING" id="933852.A0A0C3AL78"/>
<sequence length="238" mass="25415">MEATAVLASDPMAAPIMPEIGTSGLDLLTELLMDGQPAAADAIINLPLPEPLPPEESENNVENEQEETEKPSTEISSTHQAPGDLLPPVTLDEGPAELAEHSETGKAAHSTSNHGVIGEYAGQSTGGDIAAYFALEFLDMQYIYYLQRSSVSLGRSSNDPNVVGADIDLGPLKNISRLHARIEYEEELERFVLAIIGRNGAYVDGVWEGPGKRIPLGDRCGTVLHENPASLLMTCLAL</sequence>
<dbReference type="Pfam" id="PF00498">
    <property type="entry name" value="FHA"/>
    <property type="match status" value="1"/>
</dbReference>
<dbReference type="SUPFAM" id="SSF49879">
    <property type="entry name" value="SMAD/FHA domain"/>
    <property type="match status" value="1"/>
</dbReference>
<dbReference type="GO" id="GO:0060962">
    <property type="term" value="P:regulation of ribosomal protein gene transcription by RNA polymerase II"/>
    <property type="evidence" value="ECO:0007669"/>
    <property type="project" value="InterPro"/>
</dbReference>
<feature type="compositionally biased region" description="Acidic residues" evidence="2">
    <location>
        <begin position="53"/>
        <end position="67"/>
    </location>
</feature>
<evidence type="ECO:0000256" key="2">
    <source>
        <dbReference type="SAM" id="MobiDB-lite"/>
    </source>
</evidence>
<evidence type="ECO:0000256" key="1">
    <source>
        <dbReference type="ARBA" id="ARBA00023242"/>
    </source>
</evidence>
<dbReference type="InterPro" id="IPR045178">
    <property type="entry name" value="Fhl1/FHA1"/>
</dbReference>
<evidence type="ECO:0000259" key="3">
    <source>
        <dbReference type="PROSITE" id="PS50006"/>
    </source>
</evidence>
<keyword evidence="1" id="KW-0539">Nucleus</keyword>
<dbReference type="AlphaFoldDB" id="A0A0C3AL78"/>
<dbReference type="GO" id="GO:0043565">
    <property type="term" value="F:sequence-specific DNA binding"/>
    <property type="evidence" value="ECO:0007669"/>
    <property type="project" value="TreeGrafter"/>
</dbReference>
<evidence type="ECO:0000313" key="5">
    <source>
        <dbReference type="Proteomes" id="UP000054097"/>
    </source>
</evidence>
<name>A0A0C3AL78_SERVB</name>
<dbReference type="EMBL" id="KN824315">
    <property type="protein sequence ID" value="KIM25345.1"/>
    <property type="molecule type" value="Genomic_DNA"/>
</dbReference>
<protein>
    <recommendedName>
        <fullName evidence="3">FHA domain-containing protein</fullName>
    </recommendedName>
</protein>
<accession>A0A0C3AL78</accession>
<feature type="region of interest" description="Disordered" evidence="2">
    <location>
        <begin position="42"/>
        <end position="92"/>
    </location>
</feature>
<dbReference type="PROSITE" id="PS50006">
    <property type="entry name" value="FHA_DOMAIN"/>
    <property type="match status" value="1"/>
</dbReference>
<dbReference type="OrthoDB" id="5954824at2759"/>
<dbReference type="InterPro" id="IPR008984">
    <property type="entry name" value="SMAD_FHA_dom_sf"/>
</dbReference>
<dbReference type="HOGENOM" id="CLU_1166453_0_0_1"/>
<gene>
    <name evidence="4" type="ORF">M408DRAFT_212661</name>
</gene>
<dbReference type="InterPro" id="IPR000253">
    <property type="entry name" value="FHA_dom"/>
</dbReference>
<reference evidence="5" key="2">
    <citation type="submission" date="2015-01" db="EMBL/GenBank/DDBJ databases">
        <title>Evolutionary Origins and Diversification of the Mycorrhizal Mutualists.</title>
        <authorList>
            <consortium name="DOE Joint Genome Institute"/>
            <consortium name="Mycorrhizal Genomics Consortium"/>
            <person name="Kohler A."/>
            <person name="Kuo A."/>
            <person name="Nagy L.G."/>
            <person name="Floudas D."/>
            <person name="Copeland A."/>
            <person name="Barry K.W."/>
            <person name="Cichocki N."/>
            <person name="Veneault-Fourrey C."/>
            <person name="LaButti K."/>
            <person name="Lindquist E.A."/>
            <person name="Lipzen A."/>
            <person name="Lundell T."/>
            <person name="Morin E."/>
            <person name="Murat C."/>
            <person name="Riley R."/>
            <person name="Ohm R."/>
            <person name="Sun H."/>
            <person name="Tunlid A."/>
            <person name="Henrissat B."/>
            <person name="Grigoriev I.V."/>
            <person name="Hibbett D.S."/>
            <person name="Martin F."/>
        </authorList>
    </citation>
    <scope>NUCLEOTIDE SEQUENCE [LARGE SCALE GENOMIC DNA]</scope>
    <source>
        <strain evidence="5">MAFF 305830</strain>
    </source>
</reference>
<evidence type="ECO:0000313" key="4">
    <source>
        <dbReference type="EMBL" id="KIM25345.1"/>
    </source>
</evidence>
<keyword evidence="5" id="KW-1185">Reference proteome</keyword>
<proteinExistence type="predicted"/>